<dbReference type="Gene3D" id="2.70.50.70">
    <property type="match status" value="1"/>
</dbReference>
<dbReference type="Proteomes" id="UP000053573">
    <property type="component" value="Unassembled WGS sequence"/>
</dbReference>
<keyword evidence="3" id="KW-1185">Reference proteome</keyword>
<keyword evidence="2" id="KW-0804">Transcription</keyword>
<name>A0A0H1B1Y2_9EURO</name>
<feature type="signal peptide" evidence="1">
    <location>
        <begin position="1"/>
        <end position="17"/>
    </location>
</feature>
<feature type="chain" id="PRO_5005199404" evidence="1">
    <location>
        <begin position="18"/>
        <end position="213"/>
    </location>
</feature>
<keyword evidence="1" id="KW-0732">Signal</keyword>
<organism evidence="2 3">
    <name type="scientific">Blastomyces silverae</name>
    <dbReference type="NCBI Taxonomy" id="2060906"/>
    <lineage>
        <taxon>Eukaryota</taxon>
        <taxon>Fungi</taxon>
        <taxon>Dikarya</taxon>
        <taxon>Ascomycota</taxon>
        <taxon>Pezizomycotina</taxon>
        <taxon>Eurotiomycetes</taxon>
        <taxon>Eurotiomycetidae</taxon>
        <taxon>Onygenales</taxon>
        <taxon>Ajellomycetaceae</taxon>
        <taxon>Blastomyces</taxon>
    </lineage>
</organism>
<reference evidence="3" key="1">
    <citation type="journal article" date="2015" name="PLoS Genet.">
        <title>The dynamic genome and transcriptome of the human fungal pathogen Blastomyces and close relative Emmonsia.</title>
        <authorList>
            <person name="Munoz J.F."/>
            <person name="Gauthier G.M."/>
            <person name="Desjardins C.A."/>
            <person name="Gallo J.E."/>
            <person name="Holder J."/>
            <person name="Sullivan T.D."/>
            <person name="Marty A.J."/>
            <person name="Carmen J.C."/>
            <person name="Chen Z."/>
            <person name="Ding L."/>
            <person name="Gujja S."/>
            <person name="Magrini V."/>
            <person name="Misas E."/>
            <person name="Mitreva M."/>
            <person name="Priest M."/>
            <person name="Saif S."/>
            <person name="Whiston E.A."/>
            <person name="Young S."/>
            <person name="Zeng Q."/>
            <person name="Goldman W.E."/>
            <person name="Mardis E.R."/>
            <person name="Taylor J.W."/>
            <person name="McEwen J.G."/>
            <person name="Clay O.K."/>
            <person name="Klein B.S."/>
            <person name="Cuomo C.A."/>
        </authorList>
    </citation>
    <scope>NUCLEOTIDE SEQUENCE [LARGE SCALE GENOMIC DNA]</scope>
    <source>
        <strain evidence="3">UAMH 139</strain>
    </source>
</reference>
<dbReference type="PANTHER" id="PTHR36182:SF1">
    <property type="entry name" value="PROTEIN, PUTATIVE (AFU_ORTHOLOGUE AFUA_6G10930)-RELATED"/>
    <property type="match status" value="1"/>
</dbReference>
<dbReference type="EMBL" id="LDEV01003637">
    <property type="protein sequence ID" value="KLJ05434.1"/>
    <property type="molecule type" value="Genomic_DNA"/>
</dbReference>
<dbReference type="PANTHER" id="PTHR36182">
    <property type="entry name" value="PROTEIN, PUTATIVE (AFU_ORTHOLOGUE AFUA_6G10930)-RELATED"/>
    <property type="match status" value="1"/>
</dbReference>
<comment type="caution">
    <text evidence="2">The sequence shown here is derived from an EMBL/GenBank/DDBJ whole genome shotgun (WGS) entry which is preliminary data.</text>
</comment>
<dbReference type="OrthoDB" id="2342176at2759"/>
<evidence type="ECO:0000313" key="2">
    <source>
        <dbReference type="EMBL" id="KLJ05434.1"/>
    </source>
</evidence>
<evidence type="ECO:0000313" key="3">
    <source>
        <dbReference type="Proteomes" id="UP000053573"/>
    </source>
</evidence>
<keyword evidence="2" id="KW-0240">DNA-directed RNA polymerase</keyword>
<dbReference type="AlphaFoldDB" id="A0A0H1B1Y2"/>
<accession>A0A0H1B1Y2</accession>
<sequence length="213" mass="22348">MRFSICLLPVLAASAFAHMEMRQPYPFRSKFNPKNGPGDIDYSNTSPLAANGGDFPCKGYHQDPRTGSTATYNAGGTYTMDITGSAAHGGGSCQLALSYDNGATWKVIKSMMGGCPLTTSYSFQIPTDAPSGDALFAWSWFNLVGNREMYMNCAPVTIVGGNGGISYLPNLFIANVGNGCSTKEGKETVFVNPGSNVVYGGTVTPGSAAFPAC</sequence>
<dbReference type="GO" id="GO:0000428">
    <property type="term" value="C:DNA-directed RNA polymerase complex"/>
    <property type="evidence" value="ECO:0007669"/>
    <property type="project" value="UniProtKB-KW"/>
</dbReference>
<gene>
    <name evidence="2" type="ORF">EMPG_11080</name>
</gene>
<proteinExistence type="predicted"/>
<evidence type="ECO:0000256" key="1">
    <source>
        <dbReference type="SAM" id="SignalP"/>
    </source>
</evidence>
<protein>
    <submittedName>
        <fullName evidence="2">DNA-directed RNA polymerase</fullName>
    </submittedName>
</protein>
<dbReference type="STRING" id="2060906.A0A0H1B1Y2"/>